<comment type="caution">
    <text evidence="8">The sequence shown here is derived from an EMBL/GenBank/DDBJ whole genome shotgun (WGS) entry which is preliminary data.</text>
</comment>
<keyword evidence="3" id="KW-1003">Cell membrane</keyword>
<reference evidence="9" key="1">
    <citation type="journal article" date="2021" name="ISME J.">
        <title>Evolutionary origin and ecological implication of a unique nif island in free-living Bradyrhizobium lineages.</title>
        <authorList>
            <person name="Tao J."/>
        </authorList>
    </citation>
    <scope>NUCLEOTIDE SEQUENCE [LARGE SCALE GENOMIC DNA]</scope>
    <source>
        <strain evidence="9">SZCCT0434</strain>
    </source>
</reference>
<evidence type="ECO:0000256" key="7">
    <source>
        <dbReference type="SAM" id="Phobius"/>
    </source>
</evidence>
<dbReference type="InterPro" id="IPR014047">
    <property type="entry name" value="Chr_Tranpt_l_chain"/>
</dbReference>
<keyword evidence="5 7" id="KW-1133">Transmembrane helix</keyword>
<feature type="transmembrane region" description="Helical" evidence="7">
    <location>
        <begin position="120"/>
        <end position="140"/>
    </location>
</feature>
<feature type="transmembrane region" description="Helical" evidence="7">
    <location>
        <begin position="289"/>
        <end position="310"/>
    </location>
</feature>
<feature type="transmembrane region" description="Helical" evidence="7">
    <location>
        <begin position="219"/>
        <end position="241"/>
    </location>
</feature>
<keyword evidence="4 7" id="KW-0812">Transmembrane</keyword>
<feature type="transmembrane region" description="Helical" evidence="7">
    <location>
        <begin position="370"/>
        <end position="387"/>
    </location>
</feature>
<comment type="subcellular location">
    <subcellularLocation>
        <location evidence="1">Cell membrane</location>
        <topology evidence="1">Multi-pass membrane protein</topology>
    </subcellularLocation>
</comment>
<dbReference type="NCBIfam" id="TIGR00937">
    <property type="entry name" value="2A51"/>
    <property type="match status" value="1"/>
</dbReference>
<dbReference type="Proteomes" id="UP001315278">
    <property type="component" value="Unassembled WGS sequence"/>
</dbReference>
<dbReference type="Pfam" id="PF02417">
    <property type="entry name" value="Chromate_transp"/>
    <property type="match status" value="2"/>
</dbReference>
<evidence type="ECO:0000256" key="2">
    <source>
        <dbReference type="ARBA" id="ARBA00005262"/>
    </source>
</evidence>
<dbReference type="PANTHER" id="PTHR33567">
    <property type="entry name" value="CHROMATE ION TRANSPORTER (EUROFUNG)"/>
    <property type="match status" value="1"/>
</dbReference>
<dbReference type="InterPro" id="IPR003370">
    <property type="entry name" value="Chromate_transpt"/>
</dbReference>
<feature type="transmembrane region" description="Helical" evidence="7">
    <location>
        <begin position="152"/>
        <end position="182"/>
    </location>
</feature>
<dbReference type="RefSeq" id="WP_212494557.1">
    <property type="nucleotide sequence ID" value="NZ_JAFCJH010000046.1"/>
</dbReference>
<feature type="transmembrane region" description="Helical" evidence="7">
    <location>
        <begin position="19"/>
        <end position="36"/>
    </location>
</feature>
<proteinExistence type="inferred from homology"/>
<keyword evidence="6 7" id="KW-0472">Membrane</keyword>
<evidence type="ECO:0000313" key="8">
    <source>
        <dbReference type="EMBL" id="MBR0799961.1"/>
    </source>
</evidence>
<feature type="transmembrane region" description="Helical" evidence="7">
    <location>
        <begin position="90"/>
        <end position="111"/>
    </location>
</feature>
<name>A0ABS5FT85_9BRAD</name>
<feature type="transmembrane region" description="Helical" evidence="7">
    <location>
        <begin position="346"/>
        <end position="363"/>
    </location>
</feature>
<evidence type="ECO:0000313" key="9">
    <source>
        <dbReference type="Proteomes" id="UP001315278"/>
    </source>
</evidence>
<accession>A0ABS5FT85</accession>
<evidence type="ECO:0000256" key="5">
    <source>
        <dbReference type="ARBA" id="ARBA00022989"/>
    </source>
</evidence>
<feature type="transmembrane region" description="Helical" evidence="7">
    <location>
        <begin position="322"/>
        <end position="340"/>
    </location>
</feature>
<organism evidence="8 9">
    <name type="scientific">Bradyrhizobium jicamae</name>
    <dbReference type="NCBI Taxonomy" id="280332"/>
    <lineage>
        <taxon>Bacteria</taxon>
        <taxon>Pseudomonadati</taxon>
        <taxon>Pseudomonadota</taxon>
        <taxon>Alphaproteobacteria</taxon>
        <taxon>Hyphomicrobiales</taxon>
        <taxon>Nitrobacteraceae</taxon>
        <taxon>Bradyrhizobium</taxon>
    </lineage>
</organism>
<dbReference type="EMBL" id="JAFCJH010000046">
    <property type="protein sequence ID" value="MBR0799961.1"/>
    <property type="molecule type" value="Genomic_DNA"/>
</dbReference>
<sequence length="395" mass="41952">MTTATTEIKHGSMGEMVRYFLRLGLLGFGGPVALVGQMERELVDDKKWLTKDQMREAIAICQSMPGPLAIQVGIYVAYLRCGFWGAWAGGWSFILPNFVIVAALGALYVYLGDLKAVTGIFYGVSPAVIALILHSCYRLAKLGMEDRVQWAIAAVCFVVTVVLLAEVAILFIGAGIVGILYYGSMLRKTKTPAALSMTAPVLAQLAPSAAASGSTVGKLLLFFLKAGSLTFGSGLVIVPFLEQGLVQQFGWLDERQFLIAVAIGMISPGPVVITATFVGYLVAGFWGSLASTVGIFLPSFLFVLIAAPLLARHRENPNVQGFVKGAYGAAIGTILGACILLGKIAIGDWLTALIGIVSLAILFKWKVSNPLLIAATAVIGLIAYPILQPGWVMVH</sequence>
<evidence type="ECO:0000256" key="1">
    <source>
        <dbReference type="ARBA" id="ARBA00004651"/>
    </source>
</evidence>
<protein>
    <submittedName>
        <fullName evidence="8">Chromate efflux transporter</fullName>
    </submittedName>
</protein>
<evidence type="ECO:0000256" key="4">
    <source>
        <dbReference type="ARBA" id="ARBA00022692"/>
    </source>
</evidence>
<feature type="transmembrane region" description="Helical" evidence="7">
    <location>
        <begin position="257"/>
        <end position="283"/>
    </location>
</feature>
<keyword evidence="9" id="KW-1185">Reference proteome</keyword>
<comment type="similarity">
    <text evidence="2">Belongs to the chromate ion transporter (CHR) (TC 2.A.51) family.</text>
</comment>
<evidence type="ECO:0000256" key="3">
    <source>
        <dbReference type="ARBA" id="ARBA00022475"/>
    </source>
</evidence>
<dbReference type="PIRSF" id="PIRSF004810">
    <property type="entry name" value="ChrA"/>
    <property type="match status" value="1"/>
</dbReference>
<feature type="transmembrane region" description="Helical" evidence="7">
    <location>
        <begin position="57"/>
        <end position="78"/>
    </location>
</feature>
<dbReference type="PANTHER" id="PTHR33567:SF3">
    <property type="entry name" value="CHROMATE ION TRANSPORTER (EUROFUNG)"/>
    <property type="match status" value="1"/>
</dbReference>
<evidence type="ECO:0000256" key="6">
    <source>
        <dbReference type="ARBA" id="ARBA00023136"/>
    </source>
</evidence>
<gene>
    <name evidence="8" type="primary">chrA</name>
    <name evidence="8" type="ORF">JQ615_31805</name>
</gene>